<dbReference type="AlphaFoldDB" id="E1ZHM0"/>
<dbReference type="InterPro" id="IPR050425">
    <property type="entry name" value="NAD(P)_dehydrat-like"/>
</dbReference>
<organism evidence="4">
    <name type="scientific">Chlorella variabilis</name>
    <name type="common">Green alga</name>
    <dbReference type="NCBI Taxonomy" id="554065"/>
    <lineage>
        <taxon>Eukaryota</taxon>
        <taxon>Viridiplantae</taxon>
        <taxon>Chlorophyta</taxon>
        <taxon>core chlorophytes</taxon>
        <taxon>Trebouxiophyceae</taxon>
        <taxon>Chlorellales</taxon>
        <taxon>Chlorellaceae</taxon>
        <taxon>Chlorella clade</taxon>
        <taxon>Chlorella</taxon>
    </lineage>
</organism>
<dbReference type="InterPro" id="IPR001509">
    <property type="entry name" value="Epimerase_deHydtase"/>
</dbReference>
<evidence type="ECO:0000256" key="1">
    <source>
        <dbReference type="ARBA" id="ARBA00023002"/>
    </source>
</evidence>
<keyword evidence="4" id="KW-1185">Reference proteome</keyword>
<dbReference type="FunFam" id="3.40.50.720:FF:000085">
    <property type="entry name" value="Dihydroflavonol reductase"/>
    <property type="match status" value="1"/>
</dbReference>
<dbReference type="InterPro" id="IPR036291">
    <property type="entry name" value="NAD(P)-bd_dom_sf"/>
</dbReference>
<proteinExistence type="predicted"/>
<protein>
    <recommendedName>
        <fullName evidence="2">NAD-dependent epimerase/dehydratase domain-containing protein</fullName>
    </recommendedName>
</protein>
<reference evidence="3 4" key="1">
    <citation type="journal article" date="2010" name="Plant Cell">
        <title>The Chlorella variabilis NC64A genome reveals adaptation to photosymbiosis, coevolution with viruses, and cryptic sex.</title>
        <authorList>
            <person name="Blanc G."/>
            <person name="Duncan G."/>
            <person name="Agarkova I."/>
            <person name="Borodovsky M."/>
            <person name="Gurnon J."/>
            <person name="Kuo A."/>
            <person name="Lindquist E."/>
            <person name="Lucas S."/>
            <person name="Pangilinan J."/>
            <person name="Polle J."/>
            <person name="Salamov A."/>
            <person name="Terry A."/>
            <person name="Yamada T."/>
            <person name="Dunigan D.D."/>
            <person name="Grigoriev I.V."/>
            <person name="Claverie J.M."/>
            <person name="Van Etten J.L."/>
        </authorList>
    </citation>
    <scope>NUCLEOTIDE SEQUENCE [LARGE SCALE GENOMIC DNA]</scope>
    <source>
        <strain evidence="3 4">NC64A</strain>
    </source>
</reference>
<dbReference type="eggNOG" id="KOG1502">
    <property type="taxonomic scope" value="Eukaryota"/>
</dbReference>
<dbReference type="Gene3D" id="3.40.50.720">
    <property type="entry name" value="NAD(P)-binding Rossmann-like Domain"/>
    <property type="match status" value="1"/>
</dbReference>
<keyword evidence="1" id="KW-0560">Oxidoreductase</keyword>
<accession>E1ZHM0</accession>
<gene>
    <name evidence="3" type="ORF">CHLNCDRAFT_135160</name>
</gene>
<name>E1ZHM0_CHLVA</name>
<evidence type="ECO:0000313" key="4">
    <source>
        <dbReference type="Proteomes" id="UP000008141"/>
    </source>
</evidence>
<dbReference type="GeneID" id="17354148"/>
<dbReference type="RefSeq" id="XP_005846728.1">
    <property type="nucleotide sequence ID" value="XM_005846666.1"/>
</dbReference>
<dbReference type="InParanoid" id="E1ZHM0"/>
<sequence length="351" mass="37886">MARGEGQVNLDRILARKPLYPAERQAAPATVCVTGGAGYIGSRIVARLLAAGHTVHATRRAIGDDDAAIEALQALPGAKQRLRWFEADLKQAGSFDPAVAGCRYVIHAAGVVSLNAPKKVAYSHVIEPTLRGIENVLSAVNKTASVEKVVLTSSLAAISAEFTERGPGHVYTEADWTTNFCDLEEPYVTSKALAEWQAWAIASQQDHWRLVAICPSHVYGPPLTANLKCAPVATIKNLLDGTWWPFTAPTGLGMVDLDDVAAAHALAMVLPEAQGRYVLCERFALIYRWVKTMWRQRAEVDCSKARSELGLSFIPLEQSLRDFAERLIELGVLPRLPAAGGAVAAKSKKAA</sequence>
<dbReference type="KEGG" id="cvr:CHLNCDRAFT_135160"/>
<dbReference type="Proteomes" id="UP000008141">
    <property type="component" value="Unassembled WGS sequence"/>
</dbReference>
<evidence type="ECO:0000313" key="3">
    <source>
        <dbReference type="EMBL" id="EFN54626.1"/>
    </source>
</evidence>
<dbReference type="PANTHER" id="PTHR10366:SF852">
    <property type="entry name" value="CINNAMOYL-COA REDUCTASE CAD2"/>
    <property type="match status" value="1"/>
</dbReference>
<dbReference type="STRING" id="554065.E1ZHM0"/>
<dbReference type="EMBL" id="GL433847">
    <property type="protein sequence ID" value="EFN54626.1"/>
    <property type="molecule type" value="Genomic_DNA"/>
</dbReference>
<feature type="domain" description="NAD-dependent epimerase/dehydratase" evidence="2">
    <location>
        <begin position="31"/>
        <end position="273"/>
    </location>
</feature>
<dbReference type="SUPFAM" id="SSF51735">
    <property type="entry name" value="NAD(P)-binding Rossmann-fold domains"/>
    <property type="match status" value="1"/>
</dbReference>
<dbReference type="OMA" id="DGINCTM"/>
<dbReference type="OrthoDB" id="2735536at2759"/>
<dbReference type="PANTHER" id="PTHR10366">
    <property type="entry name" value="NAD DEPENDENT EPIMERASE/DEHYDRATASE"/>
    <property type="match status" value="1"/>
</dbReference>
<dbReference type="GO" id="GO:0016616">
    <property type="term" value="F:oxidoreductase activity, acting on the CH-OH group of donors, NAD or NADP as acceptor"/>
    <property type="evidence" value="ECO:0007669"/>
    <property type="project" value="TreeGrafter"/>
</dbReference>
<dbReference type="Pfam" id="PF01370">
    <property type="entry name" value="Epimerase"/>
    <property type="match status" value="1"/>
</dbReference>
<evidence type="ECO:0000259" key="2">
    <source>
        <dbReference type="Pfam" id="PF01370"/>
    </source>
</evidence>